<accession>A0A8J5ITK8</accession>
<keyword evidence="2" id="KW-1185">Reference proteome</keyword>
<comment type="caution">
    <text evidence="1">The sequence shown here is derived from an EMBL/GenBank/DDBJ whole genome shotgun (WGS) entry which is preliminary data.</text>
</comment>
<gene>
    <name evidence="1" type="ORF">JG688_00015259</name>
</gene>
<dbReference type="EMBL" id="JAENGY010001615">
    <property type="protein sequence ID" value="KAG6948069.1"/>
    <property type="molecule type" value="Genomic_DNA"/>
</dbReference>
<protein>
    <submittedName>
        <fullName evidence="1">Uncharacterized protein</fullName>
    </submittedName>
</protein>
<evidence type="ECO:0000313" key="2">
    <source>
        <dbReference type="Proteomes" id="UP000709295"/>
    </source>
</evidence>
<reference evidence="1" key="1">
    <citation type="submission" date="2021-01" db="EMBL/GenBank/DDBJ databases">
        <title>Phytophthora aleatoria, a newly-described species from Pinus radiata is distinct from Phytophthora cactorum isolates based on comparative genomics.</title>
        <authorList>
            <person name="Mcdougal R."/>
            <person name="Panda P."/>
            <person name="Williams N."/>
            <person name="Studholme D.J."/>
        </authorList>
    </citation>
    <scope>NUCLEOTIDE SEQUENCE</scope>
    <source>
        <strain evidence="1">NZFS 4037</strain>
    </source>
</reference>
<name>A0A8J5ITK8_9STRA</name>
<evidence type="ECO:0000313" key="1">
    <source>
        <dbReference type="EMBL" id="KAG6948069.1"/>
    </source>
</evidence>
<sequence>MDKELTGEKKLTEGEKLLENKYSKDHLFFALRDKCVGFEAGQYKYKVCFFGKATRPESIENEDLETIM</sequence>
<proteinExistence type="predicted"/>
<dbReference type="AlphaFoldDB" id="A0A8J5ITK8"/>
<organism evidence="1 2">
    <name type="scientific">Phytophthora aleatoria</name>
    <dbReference type="NCBI Taxonomy" id="2496075"/>
    <lineage>
        <taxon>Eukaryota</taxon>
        <taxon>Sar</taxon>
        <taxon>Stramenopiles</taxon>
        <taxon>Oomycota</taxon>
        <taxon>Peronosporomycetes</taxon>
        <taxon>Peronosporales</taxon>
        <taxon>Peronosporaceae</taxon>
        <taxon>Phytophthora</taxon>
    </lineage>
</organism>
<dbReference type="Proteomes" id="UP000709295">
    <property type="component" value="Unassembled WGS sequence"/>
</dbReference>